<reference evidence="3" key="1">
    <citation type="submission" date="2023-03" db="EMBL/GenBank/DDBJ databases">
        <title>Selenobaculum gbiensis gen. nov. sp. nov., a new bacterium isolated from the gut microbiota of IBD patient.</title>
        <authorList>
            <person name="Yeo S."/>
            <person name="Park H."/>
            <person name="Huh C.S."/>
        </authorList>
    </citation>
    <scope>NUCLEOTIDE SEQUENCE</scope>
    <source>
        <strain evidence="3">ICN-92133</strain>
    </source>
</reference>
<organism evidence="3 4">
    <name type="scientific">Selenobaculum gibii</name>
    <dbReference type="NCBI Taxonomy" id="3054208"/>
    <lineage>
        <taxon>Bacteria</taxon>
        <taxon>Bacillati</taxon>
        <taxon>Bacillota</taxon>
        <taxon>Negativicutes</taxon>
        <taxon>Selenomonadales</taxon>
        <taxon>Selenomonadaceae</taxon>
        <taxon>Selenobaculum</taxon>
    </lineage>
</organism>
<feature type="chain" id="PRO_5040927482" description="Porin" evidence="2">
    <location>
        <begin position="24"/>
        <end position="409"/>
    </location>
</feature>
<gene>
    <name evidence="3" type="ORF">P3F81_00140</name>
</gene>
<dbReference type="EMBL" id="CP120678">
    <property type="protein sequence ID" value="WIW70778.1"/>
    <property type="molecule type" value="Genomic_DNA"/>
</dbReference>
<evidence type="ECO:0008006" key="5">
    <source>
        <dbReference type="Google" id="ProtNLM"/>
    </source>
</evidence>
<proteinExistence type="predicted"/>
<keyword evidence="2" id="KW-0732">Signal</keyword>
<feature type="signal peptide" evidence="2">
    <location>
        <begin position="1"/>
        <end position="23"/>
    </location>
</feature>
<protein>
    <recommendedName>
        <fullName evidence="5">Porin</fullName>
    </recommendedName>
</protein>
<dbReference type="AlphaFoldDB" id="A0A9Y2AIT6"/>
<evidence type="ECO:0000256" key="2">
    <source>
        <dbReference type="SAM" id="SignalP"/>
    </source>
</evidence>
<sequence length="409" mass="46029">MKKYLAATLSVTLSLGFAGTVFAAEPDTSDVEYQQLKNRVAYLREELSNLKQDKEEIRQEETKDDKALKVSGDMRIKLIDQHIGKHSTITESVGFKVRYNISDDLVVQAKYDAMSDNGFGLTSRNTAGLPDFSAGDERYDDFSGSDNHALSNLFLKKRNFLGDNSLTVGRMGHNIGATKYWADSNSSGYFDGVKVSFGNEENLSIAYGNWDAVDTYDKYWNNLNASWSEKHKGLERCYLIYGKQALGDGTTLYGWMLDEVEAKERNDFKMRGIGFKRNLAKDLSIAADYSKNLAQDAEGIFVRLKYKGADRAIPGSYTIGLDYERIEPGNIYATALNGVNTVSLGLRDQLGTNTFILWGEYILRRDMKIALYQSIGRKAMKDYSSDDYGSWKTGDSAPAYSRINLIWYF</sequence>
<dbReference type="Proteomes" id="UP001243623">
    <property type="component" value="Chromosome"/>
</dbReference>
<feature type="coiled-coil region" evidence="1">
    <location>
        <begin position="33"/>
        <end position="64"/>
    </location>
</feature>
<keyword evidence="4" id="KW-1185">Reference proteome</keyword>
<dbReference type="KEGG" id="sgbi:P3F81_00140"/>
<keyword evidence="1" id="KW-0175">Coiled coil</keyword>
<accession>A0A9Y2AIT6</accession>
<dbReference type="RefSeq" id="WP_147669327.1">
    <property type="nucleotide sequence ID" value="NZ_CP120678.1"/>
</dbReference>
<evidence type="ECO:0000256" key="1">
    <source>
        <dbReference type="SAM" id="Coils"/>
    </source>
</evidence>
<evidence type="ECO:0000313" key="4">
    <source>
        <dbReference type="Proteomes" id="UP001243623"/>
    </source>
</evidence>
<name>A0A9Y2AIT6_9FIRM</name>
<evidence type="ECO:0000313" key="3">
    <source>
        <dbReference type="EMBL" id="WIW70778.1"/>
    </source>
</evidence>